<keyword evidence="2" id="KW-1185">Reference proteome</keyword>
<sequence>MQDPRPTPLPCPVPDPEPARDVGLASHDAALGLTSLLLGTPGLTANGAVLLDLSTPAYTMAMQVPAELRERIESQVIDNAELQVMDATTFEQQGAGLLLGRLGVDVVRAREQVQRFVERLAGSRGAPLGLAWDGTIMVTASDYQLADTRYRHWLGESVPAPTISKAVG</sequence>
<proteinExistence type="predicted"/>
<reference evidence="1 2" key="1">
    <citation type="submission" date="2018-11" db="EMBL/GenBank/DDBJ databases">
        <title>Lysobacter cryohumiis sp. nov., isolated from soil in the Tianshan Mountains, Xinjiang, China.</title>
        <authorList>
            <person name="Luo Y."/>
            <person name="Sheng H."/>
        </authorList>
    </citation>
    <scope>NUCLEOTIDE SEQUENCE [LARGE SCALE GENOMIC DNA]</scope>
    <source>
        <strain evidence="1 2">ZS60</strain>
    </source>
</reference>
<accession>A0A3M8T0I8</accession>
<evidence type="ECO:0000313" key="2">
    <source>
        <dbReference type="Proteomes" id="UP000267049"/>
    </source>
</evidence>
<protein>
    <submittedName>
        <fullName evidence="1">Uncharacterized protein</fullName>
    </submittedName>
</protein>
<dbReference type="RefSeq" id="WP_148040930.1">
    <property type="nucleotide sequence ID" value="NZ_RIBS01000002.1"/>
</dbReference>
<comment type="caution">
    <text evidence="1">The sequence shown here is derived from an EMBL/GenBank/DDBJ whole genome shotgun (WGS) entry which is preliminary data.</text>
</comment>
<gene>
    <name evidence="1" type="ORF">EER27_04390</name>
</gene>
<dbReference type="AlphaFoldDB" id="A0A3M8T0I8"/>
<organism evidence="1 2">
    <name type="scientific">Montanilutibacter psychrotolerans</name>
    <dbReference type="NCBI Taxonomy" id="1327343"/>
    <lineage>
        <taxon>Bacteria</taxon>
        <taxon>Pseudomonadati</taxon>
        <taxon>Pseudomonadota</taxon>
        <taxon>Gammaproteobacteria</taxon>
        <taxon>Lysobacterales</taxon>
        <taxon>Lysobacteraceae</taxon>
        <taxon>Montanilutibacter</taxon>
    </lineage>
</organism>
<name>A0A3M8T0I8_9GAMM</name>
<dbReference type="EMBL" id="RIBS01000002">
    <property type="protein sequence ID" value="RNF85034.1"/>
    <property type="molecule type" value="Genomic_DNA"/>
</dbReference>
<evidence type="ECO:0000313" key="1">
    <source>
        <dbReference type="EMBL" id="RNF85034.1"/>
    </source>
</evidence>
<dbReference type="Proteomes" id="UP000267049">
    <property type="component" value="Unassembled WGS sequence"/>
</dbReference>